<proteinExistence type="inferred from homology"/>
<feature type="signal peptide" evidence="14">
    <location>
        <begin position="1"/>
        <end position="20"/>
    </location>
</feature>
<feature type="domain" description="PpiC" evidence="15">
    <location>
        <begin position="150"/>
        <end position="249"/>
    </location>
</feature>
<dbReference type="InterPro" id="IPR027304">
    <property type="entry name" value="Trigger_fact/SurA_dom_sf"/>
</dbReference>
<keyword evidence="17" id="KW-1185">Reference proteome</keyword>
<comment type="catalytic activity">
    <reaction evidence="1 12">
        <text>[protein]-peptidylproline (omega=180) = [protein]-peptidylproline (omega=0)</text>
        <dbReference type="Rhea" id="RHEA:16237"/>
        <dbReference type="Rhea" id="RHEA-COMP:10747"/>
        <dbReference type="Rhea" id="RHEA-COMP:10748"/>
        <dbReference type="ChEBI" id="CHEBI:83833"/>
        <dbReference type="ChEBI" id="CHEBI:83834"/>
        <dbReference type="EC" id="5.2.1.8"/>
    </reaction>
</comment>
<evidence type="ECO:0000256" key="7">
    <source>
        <dbReference type="ARBA" id="ARBA00023110"/>
    </source>
</evidence>
<protein>
    <recommendedName>
        <fullName evidence="12">Foldase protein PrsA</fullName>
        <ecNumber evidence="12">5.2.1.8</ecNumber>
    </recommendedName>
</protein>
<dbReference type="Gene3D" id="3.10.50.40">
    <property type="match status" value="1"/>
</dbReference>
<evidence type="ECO:0000256" key="11">
    <source>
        <dbReference type="ARBA" id="ARBA00023288"/>
    </source>
</evidence>
<keyword evidence="8 12" id="KW-0472">Membrane</keyword>
<dbReference type="HAMAP" id="MF_01145">
    <property type="entry name" value="Foldase_PrsA"/>
    <property type="match status" value="1"/>
</dbReference>
<dbReference type="EC" id="5.2.1.8" evidence="12"/>
<name>A0A7X6S0G6_9STRE</name>
<dbReference type="GO" id="GO:0006457">
    <property type="term" value="P:protein folding"/>
    <property type="evidence" value="ECO:0007669"/>
    <property type="project" value="UniProtKB-UniRule"/>
</dbReference>
<evidence type="ECO:0000256" key="4">
    <source>
        <dbReference type="ARBA" id="ARBA00006071"/>
    </source>
</evidence>
<comment type="subcellular location">
    <subcellularLocation>
        <location evidence="3">Cell membrane</location>
        <topology evidence="3">Lipid-anchor</topology>
    </subcellularLocation>
</comment>
<evidence type="ECO:0000256" key="14">
    <source>
        <dbReference type="SAM" id="SignalP"/>
    </source>
</evidence>
<dbReference type="EMBL" id="JAAXPR010000005">
    <property type="protein sequence ID" value="NKZ20104.1"/>
    <property type="molecule type" value="Genomic_DNA"/>
</dbReference>
<sequence length="318" mass="34475">MNKKSIVGTGIALIATAALASVTTLSVASKANTDTDIITMKGDTLTVSEFYDAVKTNTAAQQVLLEQVISTVFENKFGDKVSDKEVQEAYDKSATQYGENFAQALASAGLTEKTYRSQIRTNKLVEYAVAQAAEKELTDEAYQAAYKAYTPEVTAQIIKLDDEAKAKEVLEKAKADGADFGQLAKDNSTDEATKGDGGTVKFDSTSKEIPTQLQEAIFGLEEGKVADSVVTVVNPTTYATSYYVVKLNTKTAKSDKFEDYKDKLKEVILSQKKSDATFITSVVSKYLQEANVKVKDEAFQSILSQYISSDKTTSSSSK</sequence>
<evidence type="ECO:0000256" key="10">
    <source>
        <dbReference type="ARBA" id="ARBA00023235"/>
    </source>
</evidence>
<dbReference type="PANTHER" id="PTHR47245">
    <property type="entry name" value="PEPTIDYLPROLYL ISOMERASE"/>
    <property type="match status" value="1"/>
</dbReference>
<evidence type="ECO:0000256" key="2">
    <source>
        <dbReference type="ARBA" id="ARBA00003828"/>
    </source>
</evidence>
<reference evidence="16 17" key="1">
    <citation type="submission" date="2020-04" db="EMBL/GenBank/DDBJ databases">
        <title>MicrobeNet Type strains.</title>
        <authorList>
            <person name="Nicholson A.C."/>
        </authorList>
    </citation>
    <scope>NUCLEOTIDE SEQUENCE [LARGE SCALE GENOMIC DNA]</scope>
    <source>
        <strain evidence="16 17">CCUG 69612</strain>
    </source>
</reference>
<dbReference type="Proteomes" id="UP000522720">
    <property type="component" value="Unassembled WGS sequence"/>
</dbReference>
<keyword evidence="5 12" id="KW-1003">Cell membrane</keyword>
<evidence type="ECO:0000259" key="15">
    <source>
        <dbReference type="PROSITE" id="PS50198"/>
    </source>
</evidence>
<dbReference type="SUPFAM" id="SSF54534">
    <property type="entry name" value="FKBP-like"/>
    <property type="match status" value="1"/>
</dbReference>
<evidence type="ECO:0000313" key="17">
    <source>
        <dbReference type="Proteomes" id="UP000522720"/>
    </source>
</evidence>
<comment type="caution">
    <text evidence="16">The sequence shown here is derived from an EMBL/GenBank/DDBJ whole genome shotgun (WGS) entry which is preliminary data.</text>
</comment>
<keyword evidence="9" id="KW-0564">Palmitate</keyword>
<evidence type="ECO:0000256" key="6">
    <source>
        <dbReference type="ARBA" id="ARBA00022729"/>
    </source>
</evidence>
<dbReference type="InterPro" id="IPR050245">
    <property type="entry name" value="PrsA_foldase"/>
</dbReference>
<feature type="chain" id="PRO_5038656594" description="Foldase protein PrsA" evidence="14">
    <location>
        <begin position="21"/>
        <end position="318"/>
    </location>
</feature>
<dbReference type="Pfam" id="PF00639">
    <property type="entry name" value="Rotamase"/>
    <property type="match status" value="1"/>
</dbReference>
<evidence type="ECO:0000256" key="8">
    <source>
        <dbReference type="ARBA" id="ARBA00023136"/>
    </source>
</evidence>
<dbReference type="GO" id="GO:0003755">
    <property type="term" value="F:peptidyl-prolyl cis-trans isomerase activity"/>
    <property type="evidence" value="ECO:0007669"/>
    <property type="project" value="UniProtKB-UniRule"/>
</dbReference>
<comment type="similarity">
    <text evidence="4 12">Belongs to the PrsA family.</text>
</comment>
<evidence type="ECO:0000256" key="9">
    <source>
        <dbReference type="ARBA" id="ARBA00023139"/>
    </source>
</evidence>
<dbReference type="Gene3D" id="1.10.4030.10">
    <property type="entry name" value="Porin chaperone SurA, peptide-binding domain"/>
    <property type="match status" value="1"/>
</dbReference>
<evidence type="ECO:0000256" key="12">
    <source>
        <dbReference type="HAMAP-Rule" id="MF_01145"/>
    </source>
</evidence>
<dbReference type="PANTHER" id="PTHR47245:SF1">
    <property type="entry name" value="FOLDASE PROTEIN PRSA"/>
    <property type="match status" value="1"/>
</dbReference>
<keyword evidence="10 12" id="KW-0413">Isomerase</keyword>
<evidence type="ECO:0000313" key="16">
    <source>
        <dbReference type="EMBL" id="NKZ20104.1"/>
    </source>
</evidence>
<dbReference type="InterPro" id="IPR000297">
    <property type="entry name" value="PPIase_PpiC"/>
</dbReference>
<dbReference type="InterPro" id="IPR046357">
    <property type="entry name" value="PPIase_dom_sf"/>
</dbReference>
<evidence type="ECO:0000256" key="13">
    <source>
        <dbReference type="SAM" id="MobiDB-lite"/>
    </source>
</evidence>
<keyword evidence="6 12" id="KW-0732">Signal</keyword>
<evidence type="ECO:0000256" key="3">
    <source>
        <dbReference type="ARBA" id="ARBA00004193"/>
    </source>
</evidence>
<dbReference type="GO" id="GO:0005886">
    <property type="term" value="C:plasma membrane"/>
    <property type="evidence" value="ECO:0007669"/>
    <property type="project" value="UniProtKB-SubCell"/>
</dbReference>
<organism evidence="16 17">
    <name type="scientific">Streptococcus ovuberis</name>
    <dbReference type="NCBI Taxonomy" id="1936207"/>
    <lineage>
        <taxon>Bacteria</taxon>
        <taxon>Bacillati</taxon>
        <taxon>Bacillota</taxon>
        <taxon>Bacilli</taxon>
        <taxon>Lactobacillales</taxon>
        <taxon>Streptococcaceae</taxon>
        <taxon>Streptococcus</taxon>
    </lineage>
</organism>
<evidence type="ECO:0000256" key="1">
    <source>
        <dbReference type="ARBA" id="ARBA00000971"/>
    </source>
</evidence>
<accession>A0A7X6S0G6</accession>
<dbReference type="RefSeq" id="WP_168548859.1">
    <property type="nucleotide sequence ID" value="NZ_JAAXPR010000005.1"/>
</dbReference>
<keyword evidence="7 12" id="KW-0697">Rotamase</keyword>
<feature type="region of interest" description="Disordered" evidence="13">
    <location>
        <begin position="181"/>
        <end position="203"/>
    </location>
</feature>
<gene>
    <name evidence="12" type="primary">prsA</name>
    <name evidence="16" type="ORF">HF992_04460</name>
</gene>
<dbReference type="SUPFAM" id="SSF109998">
    <property type="entry name" value="Triger factor/SurA peptide-binding domain-like"/>
    <property type="match status" value="1"/>
</dbReference>
<dbReference type="PROSITE" id="PS50198">
    <property type="entry name" value="PPIC_PPIASE_2"/>
    <property type="match status" value="1"/>
</dbReference>
<keyword evidence="11" id="KW-0449">Lipoprotein</keyword>
<evidence type="ECO:0000256" key="5">
    <source>
        <dbReference type="ARBA" id="ARBA00022475"/>
    </source>
</evidence>
<comment type="function">
    <text evidence="2 12">Plays a major role in protein secretion by helping the post-translocational extracellular folding of several secreted proteins.</text>
</comment>
<dbReference type="InterPro" id="IPR023059">
    <property type="entry name" value="Foldase_PrsA"/>
</dbReference>
<dbReference type="AlphaFoldDB" id="A0A7X6S0G6"/>